<reference evidence="2" key="1">
    <citation type="submission" date="2020-02" db="EMBL/GenBank/DDBJ databases">
        <authorList>
            <person name="Meier V. D."/>
        </authorList>
    </citation>
    <scope>NUCLEOTIDE SEQUENCE</scope>
    <source>
        <strain evidence="2">AVDCRST_MAG73</strain>
    </source>
</reference>
<dbReference type="AlphaFoldDB" id="A0A6J4V559"/>
<keyword evidence="1" id="KW-0812">Transmembrane</keyword>
<gene>
    <name evidence="2" type="ORF">AVDCRST_MAG73-4286</name>
</gene>
<sequence length="37" mass="3847">MNARFAVVSAAVVYLIVQVAVLVVMANSVPGGFLLAR</sequence>
<proteinExistence type="predicted"/>
<feature type="transmembrane region" description="Helical" evidence="1">
    <location>
        <begin position="12"/>
        <end position="36"/>
    </location>
</feature>
<evidence type="ECO:0000313" key="2">
    <source>
        <dbReference type="EMBL" id="CAA9567178.1"/>
    </source>
</evidence>
<name>A0A6J4V559_9BACT</name>
<organism evidence="2">
    <name type="scientific">uncultured Thermomicrobiales bacterium</name>
    <dbReference type="NCBI Taxonomy" id="1645740"/>
    <lineage>
        <taxon>Bacteria</taxon>
        <taxon>Pseudomonadati</taxon>
        <taxon>Thermomicrobiota</taxon>
        <taxon>Thermomicrobia</taxon>
        <taxon>Thermomicrobiales</taxon>
        <taxon>environmental samples</taxon>
    </lineage>
</organism>
<dbReference type="EMBL" id="CADCWE010000273">
    <property type="protein sequence ID" value="CAA9567178.1"/>
    <property type="molecule type" value="Genomic_DNA"/>
</dbReference>
<accession>A0A6J4V559</accession>
<keyword evidence="1" id="KW-0472">Membrane</keyword>
<protein>
    <submittedName>
        <fullName evidence="2">Uncharacterized protein</fullName>
    </submittedName>
</protein>
<keyword evidence="1" id="KW-1133">Transmembrane helix</keyword>
<evidence type="ECO:0000256" key="1">
    <source>
        <dbReference type="SAM" id="Phobius"/>
    </source>
</evidence>